<evidence type="ECO:0000313" key="1">
    <source>
        <dbReference type="EMBL" id="AXN58430.1"/>
    </source>
</evidence>
<dbReference type="Proteomes" id="UP000259950">
    <property type="component" value="Segment"/>
</dbReference>
<reference evidence="1" key="1">
    <citation type="submission" date="2018-07" db="EMBL/GenBank/DDBJ databases">
        <title>Complete genome sequence of the cyanophage S-PRM1 isolated from Singapore coastal waters.</title>
        <authorList>
            <person name="Chenard C."/>
            <person name="Kolundzija S."/>
            <person name="Lauro F.M."/>
        </authorList>
    </citation>
    <scope>NUCLEOTIDE SEQUENCE [LARGE SCALE GENOMIC DNA]</scope>
</reference>
<dbReference type="GeneID" id="65115494"/>
<organism evidence="1">
    <name type="scientific">Synechococcus virus S-PRM1</name>
    <dbReference type="NCBI Taxonomy" id="2100130"/>
    <lineage>
        <taxon>Viruses</taxon>
        <taxon>Duplodnaviria</taxon>
        <taxon>Heunggongvirae</taxon>
        <taxon>Uroviricota</taxon>
        <taxon>Caudoviricetes</taxon>
        <taxon>Pantevenvirales</taxon>
        <taxon>Kyanoviridae</taxon>
        <taxon>Makelovirus</taxon>
        <taxon>Makelovirus prm1</taxon>
    </lineage>
</organism>
<keyword evidence="2" id="KW-1185">Reference proteome</keyword>
<dbReference type="KEGG" id="vg:65115494"/>
<dbReference type="RefSeq" id="YP_010097827.1">
    <property type="nucleotide sequence ID" value="NC_055761.1"/>
</dbReference>
<protein>
    <submittedName>
        <fullName evidence="1">Uncharacterized protein</fullName>
    </submittedName>
</protein>
<name>A0A346FKC5_9CAUD</name>
<dbReference type="EMBL" id="MH629685">
    <property type="protein sequence ID" value="AXN58430.1"/>
    <property type="molecule type" value="Genomic_DNA"/>
</dbReference>
<sequence length="58" mass="6417">MMHKFFTPLIVVLSMKFVLLTVKRMALSVIVVALTLSKTTDNKLKEAPLGPLFIGINS</sequence>
<accession>A0A346FKC5</accession>
<proteinExistence type="predicted"/>
<evidence type="ECO:0000313" key="2">
    <source>
        <dbReference type="Proteomes" id="UP000259950"/>
    </source>
</evidence>